<dbReference type="RefSeq" id="XP_041219538.1">
    <property type="nucleotide sequence ID" value="XM_041373047.1"/>
</dbReference>
<reference evidence="2" key="1">
    <citation type="journal article" date="2020" name="New Phytol.">
        <title>Comparative genomics reveals dynamic genome evolution in host specialist ectomycorrhizal fungi.</title>
        <authorList>
            <person name="Lofgren L.A."/>
            <person name="Nguyen N.H."/>
            <person name="Vilgalys R."/>
            <person name="Ruytinx J."/>
            <person name="Liao H.L."/>
            <person name="Branco S."/>
            <person name="Kuo A."/>
            <person name="LaButti K."/>
            <person name="Lipzen A."/>
            <person name="Andreopoulos W."/>
            <person name="Pangilinan J."/>
            <person name="Riley R."/>
            <person name="Hundley H."/>
            <person name="Na H."/>
            <person name="Barry K."/>
            <person name="Grigoriev I.V."/>
            <person name="Stajich J.E."/>
            <person name="Kennedy P.G."/>
        </authorList>
    </citation>
    <scope>NUCLEOTIDE SEQUENCE</scope>
    <source>
        <strain evidence="2">FC203</strain>
    </source>
</reference>
<gene>
    <name evidence="2" type="ORF">F5891DRAFT_740246</name>
</gene>
<keyword evidence="3" id="KW-1185">Reference proteome</keyword>
<comment type="caution">
    <text evidence="2">The sequence shown here is derived from an EMBL/GenBank/DDBJ whole genome shotgun (WGS) entry which is preliminary data.</text>
</comment>
<organism evidence="2 3">
    <name type="scientific">Suillus fuscotomentosus</name>
    <dbReference type="NCBI Taxonomy" id="1912939"/>
    <lineage>
        <taxon>Eukaryota</taxon>
        <taxon>Fungi</taxon>
        <taxon>Dikarya</taxon>
        <taxon>Basidiomycota</taxon>
        <taxon>Agaricomycotina</taxon>
        <taxon>Agaricomycetes</taxon>
        <taxon>Agaricomycetidae</taxon>
        <taxon>Boletales</taxon>
        <taxon>Suillineae</taxon>
        <taxon>Suillaceae</taxon>
        <taxon>Suillus</taxon>
    </lineage>
</organism>
<evidence type="ECO:0000256" key="1">
    <source>
        <dbReference type="SAM" id="SignalP"/>
    </source>
</evidence>
<proteinExistence type="predicted"/>
<accession>A0AAD4DUF3</accession>
<dbReference type="EMBL" id="JABBWK010000087">
    <property type="protein sequence ID" value="KAG1893962.1"/>
    <property type="molecule type" value="Genomic_DNA"/>
</dbReference>
<dbReference type="GeneID" id="64667345"/>
<evidence type="ECO:0000313" key="3">
    <source>
        <dbReference type="Proteomes" id="UP001195769"/>
    </source>
</evidence>
<protein>
    <submittedName>
        <fullName evidence="2">Uncharacterized protein</fullName>
    </submittedName>
</protein>
<evidence type="ECO:0000313" key="2">
    <source>
        <dbReference type="EMBL" id="KAG1893962.1"/>
    </source>
</evidence>
<keyword evidence="1" id="KW-0732">Signal</keyword>
<dbReference type="AlphaFoldDB" id="A0AAD4DUF3"/>
<feature type="signal peptide" evidence="1">
    <location>
        <begin position="1"/>
        <end position="18"/>
    </location>
</feature>
<sequence>MMAVPWMLHHWCVQRALTQQWVVRAQLPEWVQQGVLLEGRPEQFQQVKRFQEFQKWASRHHVWAQTATQIPRQAYPLTLEQIHRVWLRARRWLLGPELVRVAPAEAALRVHPQPVTGQFHQGQAIEQPLRRLHQLWQSQ</sequence>
<name>A0AAD4DUF3_9AGAM</name>
<feature type="chain" id="PRO_5042242773" evidence="1">
    <location>
        <begin position="19"/>
        <end position="139"/>
    </location>
</feature>
<dbReference type="Proteomes" id="UP001195769">
    <property type="component" value="Unassembled WGS sequence"/>
</dbReference>